<dbReference type="InterPro" id="IPR035940">
    <property type="entry name" value="CAP_sf"/>
</dbReference>
<feature type="signal peptide" evidence="1">
    <location>
        <begin position="1"/>
        <end position="31"/>
    </location>
</feature>
<dbReference type="Gene3D" id="3.40.33.10">
    <property type="entry name" value="CAP"/>
    <property type="match status" value="1"/>
</dbReference>
<gene>
    <name evidence="3" type="ORF">J2W91_004454</name>
</gene>
<sequence>MFNGKRYIRSLLAVPLAGLLLVLLASQQASAAPVDSLLPERSEQEITQKWNEWMSEKDKSVTFTETPSAMAPYIAGKISDASLEHALNAANFYRYLSGLEGDLVLDAALNQQAQHGAVVISTSALSHYPPQPADMPKDFYDLGAKSASSSNLFAAYSSRGNVAVNSVEAYMDDSDASNIAALGHRRWILSTQLKKTGFGVAYRDNKSYANQFSTMQVLDTSRAEKVNYNYSLYPNKGDFPIEAFKSSQAWSVQLNPDVFAKPSQSNVQVEVVRSSDQRTWVLGANHKNSTDPSGAYFNVNNDSYAYNYAIIFRPDQIQSLKENDMFNIRITGLKKKDGSNAEISYQTRFFSVNKTQPNPGVDPGTQEPDPQDILDNFLVKFEYTADRTLKINGTLLKYANQSFTFQIYGPSPDESHIRTVTVNVDARGRFGLTLPNLSASDLNIYMKVSDDITYLITAAGNSNVTYYIN</sequence>
<evidence type="ECO:0000313" key="4">
    <source>
        <dbReference type="Proteomes" id="UP001254832"/>
    </source>
</evidence>
<evidence type="ECO:0000313" key="3">
    <source>
        <dbReference type="EMBL" id="MDR6725949.1"/>
    </source>
</evidence>
<dbReference type="InterPro" id="IPR014044">
    <property type="entry name" value="CAP_dom"/>
</dbReference>
<evidence type="ECO:0000256" key="1">
    <source>
        <dbReference type="SAM" id="SignalP"/>
    </source>
</evidence>
<feature type="chain" id="PRO_5043038584" evidence="1">
    <location>
        <begin position="32"/>
        <end position="469"/>
    </location>
</feature>
<comment type="caution">
    <text evidence="3">The sequence shown here is derived from an EMBL/GenBank/DDBJ whole genome shotgun (WGS) entry which is preliminary data.</text>
</comment>
<dbReference type="EMBL" id="JAVDTR010000014">
    <property type="protein sequence ID" value="MDR6725949.1"/>
    <property type="molecule type" value="Genomic_DNA"/>
</dbReference>
<evidence type="ECO:0000259" key="2">
    <source>
        <dbReference type="Pfam" id="PF00188"/>
    </source>
</evidence>
<proteinExistence type="predicted"/>
<reference evidence="3" key="1">
    <citation type="submission" date="2023-07" db="EMBL/GenBank/DDBJ databases">
        <title>Sorghum-associated microbial communities from plants grown in Nebraska, USA.</title>
        <authorList>
            <person name="Schachtman D."/>
        </authorList>
    </citation>
    <scope>NUCLEOTIDE SEQUENCE</scope>
    <source>
        <strain evidence="3">BE80</strain>
    </source>
</reference>
<organism evidence="3 4">
    <name type="scientific">Paenibacillus amylolyticus</name>
    <dbReference type="NCBI Taxonomy" id="1451"/>
    <lineage>
        <taxon>Bacteria</taxon>
        <taxon>Bacillati</taxon>
        <taxon>Bacillota</taxon>
        <taxon>Bacilli</taxon>
        <taxon>Bacillales</taxon>
        <taxon>Paenibacillaceae</taxon>
        <taxon>Paenibacillus</taxon>
    </lineage>
</organism>
<keyword evidence="1" id="KW-0732">Signal</keyword>
<protein>
    <submittedName>
        <fullName evidence="3">Uncharacterized protein YkwD</fullName>
    </submittedName>
</protein>
<accession>A0AAP5H436</accession>
<name>A0AAP5H436_PAEAM</name>
<dbReference type="Pfam" id="PF00188">
    <property type="entry name" value="CAP"/>
    <property type="match status" value="1"/>
</dbReference>
<dbReference type="AlphaFoldDB" id="A0AAP5H436"/>
<dbReference type="RefSeq" id="WP_310143628.1">
    <property type="nucleotide sequence ID" value="NZ_JAVDTR010000014.1"/>
</dbReference>
<dbReference type="Proteomes" id="UP001254832">
    <property type="component" value="Unassembled WGS sequence"/>
</dbReference>
<feature type="domain" description="SCP" evidence="2">
    <location>
        <begin position="89"/>
        <end position="212"/>
    </location>
</feature>
<dbReference type="CDD" id="cd05379">
    <property type="entry name" value="CAP_bacterial"/>
    <property type="match status" value="1"/>
</dbReference>